<dbReference type="InterPro" id="IPR011712">
    <property type="entry name" value="Sig_transdc_His_kin_sub3_dim/P"/>
</dbReference>
<dbReference type="Gene3D" id="3.30.565.10">
    <property type="entry name" value="Histidine kinase-like ATPase, C-terminal domain"/>
    <property type="match status" value="1"/>
</dbReference>
<evidence type="ECO:0000256" key="1">
    <source>
        <dbReference type="ARBA" id="ARBA00022679"/>
    </source>
</evidence>
<dbReference type="EMBL" id="SMCS01000003">
    <property type="protein sequence ID" value="TCV94879.1"/>
    <property type="molecule type" value="Genomic_DNA"/>
</dbReference>
<dbReference type="InterPro" id="IPR003594">
    <property type="entry name" value="HATPase_dom"/>
</dbReference>
<keyword evidence="8" id="KW-1185">Reference proteome</keyword>
<protein>
    <submittedName>
        <fullName evidence="7">Two-component system sensor histidine kinase DesK</fullName>
    </submittedName>
</protein>
<dbReference type="GO" id="GO:0046983">
    <property type="term" value="F:protein dimerization activity"/>
    <property type="evidence" value="ECO:0007669"/>
    <property type="project" value="InterPro"/>
</dbReference>
<organism evidence="7 8">
    <name type="scientific">Luteibacter rhizovicinus</name>
    <dbReference type="NCBI Taxonomy" id="242606"/>
    <lineage>
        <taxon>Bacteria</taxon>
        <taxon>Pseudomonadati</taxon>
        <taxon>Pseudomonadota</taxon>
        <taxon>Gammaproteobacteria</taxon>
        <taxon>Lysobacterales</taxon>
        <taxon>Rhodanobacteraceae</taxon>
        <taxon>Luteibacter</taxon>
    </lineage>
</organism>
<keyword evidence="4" id="KW-1133">Transmembrane helix</keyword>
<evidence type="ECO:0000256" key="4">
    <source>
        <dbReference type="SAM" id="Phobius"/>
    </source>
</evidence>
<evidence type="ECO:0000313" key="7">
    <source>
        <dbReference type="EMBL" id="TCV94879.1"/>
    </source>
</evidence>
<feature type="domain" description="Histidine kinase/HSP90-like ATPase" evidence="5">
    <location>
        <begin position="285"/>
        <end position="371"/>
    </location>
</feature>
<feature type="transmembrane region" description="Helical" evidence="4">
    <location>
        <begin position="119"/>
        <end position="137"/>
    </location>
</feature>
<dbReference type="GO" id="GO:0016020">
    <property type="term" value="C:membrane"/>
    <property type="evidence" value="ECO:0007669"/>
    <property type="project" value="InterPro"/>
</dbReference>
<dbReference type="SUPFAM" id="SSF55874">
    <property type="entry name" value="ATPase domain of HSP90 chaperone/DNA topoisomerase II/histidine kinase"/>
    <property type="match status" value="1"/>
</dbReference>
<dbReference type="Pfam" id="PF07730">
    <property type="entry name" value="HisKA_3"/>
    <property type="match status" value="1"/>
</dbReference>
<dbReference type="InterPro" id="IPR036890">
    <property type="entry name" value="HATPase_C_sf"/>
</dbReference>
<dbReference type="PANTHER" id="PTHR24421:SF63">
    <property type="entry name" value="SENSOR HISTIDINE KINASE DESK"/>
    <property type="match status" value="1"/>
</dbReference>
<keyword evidence="4" id="KW-0812">Transmembrane</keyword>
<dbReference type="RefSeq" id="WP_132143576.1">
    <property type="nucleotide sequence ID" value="NZ_SMCS01000003.1"/>
</dbReference>
<dbReference type="CDD" id="cd16917">
    <property type="entry name" value="HATPase_UhpB-NarQ-NarX-like"/>
    <property type="match status" value="1"/>
</dbReference>
<accession>A0A4V6P452</accession>
<dbReference type="OrthoDB" id="9797605at2"/>
<gene>
    <name evidence="7" type="ORF">EC912_103368</name>
</gene>
<dbReference type="AlphaFoldDB" id="A0A4V6P452"/>
<evidence type="ECO:0000256" key="2">
    <source>
        <dbReference type="ARBA" id="ARBA00022777"/>
    </source>
</evidence>
<feature type="transmembrane region" description="Helical" evidence="4">
    <location>
        <begin position="96"/>
        <end position="112"/>
    </location>
</feature>
<keyword evidence="4" id="KW-0472">Membrane</keyword>
<name>A0A4V6P452_9GAMM</name>
<dbReference type="Proteomes" id="UP000295645">
    <property type="component" value="Unassembled WGS sequence"/>
</dbReference>
<comment type="caution">
    <text evidence="7">The sequence shown here is derived from an EMBL/GenBank/DDBJ whole genome shotgun (WGS) entry which is preliminary data.</text>
</comment>
<dbReference type="Gene3D" id="1.20.5.1930">
    <property type="match status" value="1"/>
</dbReference>
<reference evidence="7 8" key="1">
    <citation type="submission" date="2019-03" db="EMBL/GenBank/DDBJ databases">
        <title>Above-ground endophytic microbial communities from plants in different locations in the United States.</title>
        <authorList>
            <person name="Frank C."/>
        </authorList>
    </citation>
    <scope>NUCLEOTIDE SEQUENCE [LARGE SCALE GENOMIC DNA]</scope>
    <source>
        <strain evidence="7 8">LP_13_YM</strain>
    </source>
</reference>
<keyword evidence="1" id="KW-0808">Transferase</keyword>
<evidence type="ECO:0000259" key="5">
    <source>
        <dbReference type="Pfam" id="PF02518"/>
    </source>
</evidence>
<evidence type="ECO:0000259" key="6">
    <source>
        <dbReference type="Pfam" id="PF07730"/>
    </source>
</evidence>
<sequence>MAASWFTFSPDSLVERHRRQGKLRYVQLFNLIWAVWIFGDLLFQRTVSVSWIVATAISFPIFMVLYFLAYVRPLRHIGWYALVMVLLGLVTMNWNSSGGCCYVIFACAYLAFSARTRRSIAYMFVAVVVFVIEAFLLNWPMPVMITMSLVALSVGMGNVMYRVNAEKDAELKLSHEEVRRLAAMAERERIGRDLHDLLGHTLSLIALKLELSRRLFDRDGEAARREMEEAEQVTRHALAEVRAAVTGIRATGLAAELASAKLLLNASLVHFEYESDVPALPARVEAGLALVLREAVTNIHRHATANRAEAKIEWGDDELRFCIADDGKGGATVEGNGMCGMRERVRAMSGTLVVESARGQGTRIRVSIPLTVADRLAAPAPSALPDEKRLAS</sequence>
<evidence type="ECO:0000256" key="3">
    <source>
        <dbReference type="ARBA" id="ARBA00023012"/>
    </source>
</evidence>
<keyword evidence="3" id="KW-0902">Two-component regulatory system</keyword>
<feature type="transmembrane region" description="Helical" evidence="4">
    <location>
        <begin position="25"/>
        <end position="43"/>
    </location>
</feature>
<proteinExistence type="predicted"/>
<dbReference type="InterPro" id="IPR050482">
    <property type="entry name" value="Sensor_HK_TwoCompSys"/>
</dbReference>
<evidence type="ECO:0000313" key="8">
    <source>
        <dbReference type="Proteomes" id="UP000295645"/>
    </source>
</evidence>
<keyword evidence="2 7" id="KW-0418">Kinase</keyword>
<dbReference type="GO" id="GO:0000155">
    <property type="term" value="F:phosphorelay sensor kinase activity"/>
    <property type="evidence" value="ECO:0007669"/>
    <property type="project" value="InterPro"/>
</dbReference>
<dbReference type="Pfam" id="PF02518">
    <property type="entry name" value="HATPase_c"/>
    <property type="match status" value="1"/>
</dbReference>
<feature type="transmembrane region" description="Helical" evidence="4">
    <location>
        <begin position="49"/>
        <end position="69"/>
    </location>
</feature>
<dbReference type="PANTHER" id="PTHR24421">
    <property type="entry name" value="NITRATE/NITRITE SENSOR PROTEIN NARX-RELATED"/>
    <property type="match status" value="1"/>
</dbReference>
<feature type="domain" description="Signal transduction histidine kinase subgroup 3 dimerisation and phosphoacceptor" evidence="6">
    <location>
        <begin position="186"/>
        <end position="252"/>
    </location>
</feature>